<organism evidence="1">
    <name type="scientific">Rhizophora mucronata</name>
    <name type="common">Asiatic mangrove</name>
    <dbReference type="NCBI Taxonomy" id="61149"/>
    <lineage>
        <taxon>Eukaryota</taxon>
        <taxon>Viridiplantae</taxon>
        <taxon>Streptophyta</taxon>
        <taxon>Embryophyta</taxon>
        <taxon>Tracheophyta</taxon>
        <taxon>Spermatophyta</taxon>
        <taxon>Magnoliopsida</taxon>
        <taxon>eudicotyledons</taxon>
        <taxon>Gunneridae</taxon>
        <taxon>Pentapetalae</taxon>
        <taxon>rosids</taxon>
        <taxon>fabids</taxon>
        <taxon>Malpighiales</taxon>
        <taxon>Rhizophoraceae</taxon>
        <taxon>Rhizophora</taxon>
    </lineage>
</organism>
<proteinExistence type="predicted"/>
<protein>
    <submittedName>
        <fullName evidence="1">Uncharacterized protein</fullName>
    </submittedName>
</protein>
<evidence type="ECO:0000313" key="1">
    <source>
        <dbReference type="EMBL" id="MBX57766.1"/>
    </source>
</evidence>
<name>A0A2P2PSP5_RHIMU</name>
<accession>A0A2P2PSP5</accession>
<dbReference type="AlphaFoldDB" id="A0A2P2PSP5"/>
<sequence>MVIKMNNTKSNLSLPPDLTSMYNLTWFFLRLIKIQYLVCLKWTLMMALGDAWLNFRCFIPKGFLELCWMLANNGYFGCSKF</sequence>
<dbReference type="EMBL" id="GGEC01077282">
    <property type="protein sequence ID" value="MBX57766.1"/>
    <property type="molecule type" value="Transcribed_RNA"/>
</dbReference>
<reference evidence="1" key="1">
    <citation type="submission" date="2018-02" db="EMBL/GenBank/DDBJ databases">
        <title>Rhizophora mucronata_Transcriptome.</title>
        <authorList>
            <person name="Meera S.P."/>
            <person name="Sreeshan A."/>
            <person name="Augustine A."/>
        </authorList>
    </citation>
    <scope>NUCLEOTIDE SEQUENCE</scope>
    <source>
        <tissue evidence="1">Leaf</tissue>
    </source>
</reference>